<dbReference type="Proteomes" id="UP000176944">
    <property type="component" value="Chromosome"/>
</dbReference>
<keyword evidence="1" id="KW-0812">Transmembrane</keyword>
<keyword evidence="1" id="KW-0472">Membrane</keyword>
<evidence type="ECO:0000313" key="2">
    <source>
        <dbReference type="EMBL" id="WAN68685.1"/>
    </source>
</evidence>
<reference evidence="2" key="2">
    <citation type="submission" date="2022-10" db="EMBL/GenBank/DDBJ databases">
        <authorList>
            <person name="Ngo T.-E."/>
        </authorList>
    </citation>
    <scope>NUCLEOTIDE SEQUENCE</scope>
    <source>
        <strain evidence="2">JHB</strain>
    </source>
</reference>
<gene>
    <name evidence="2" type="ORF">BJP36_40680</name>
</gene>
<proteinExistence type="predicted"/>
<feature type="transmembrane region" description="Helical" evidence="1">
    <location>
        <begin position="20"/>
        <end position="40"/>
    </location>
</feature>
<reference evidence="2" key="1">
    <citation type="journal article" date="2017" name="Proc. Natl. Acad. Sci. U.S.A.">
        <title>Comparative genomics uncovers the prolific and distinctive metabolic potential of the cyanobacterial genus Moorea.</title>
        <authorList>
            <person name="Leao T."/>
            <person name="Castelao G."/>
            <person name="Korobeynikov A."/>
            <person name="Monroe E.A."/>
            <person name="Podell S."/>
            <person name="Glukhov E."/>
            <person name="Allen E.E."/>
            <person name="Gerwick W.H."/>
            <person name="Gerwick L."/>
        </authorList>
    </citation>
    <scope>NUCLEOTIDE SEQUENCE</scope>
    <source>
        <strain evidence="2">JHB</strain>
    </source>
</reference>
<sequence>MLTTKLSIINFKLTNVPDYLYIAIPVVIVIIIVPCSLFPVPCSLFPTPCSLCYSQ</sequence>
<name>A0A9Q9SS78_MOOP1</name>
<protein>
    <submittedName>
        <fullName evidence="2">Uncharacterized protein</fullName>
    </submittedName>
</protein>
<keyword evidence="1" id="KW-1133">Transmembrane helix</keyword>
<evidence type="ECO:0000256" key="1">
    <source>
        <dbReference type="SAM" id="Phobius"/>
    </source>
</evidence>
<organism evidence="2">
    <name type="scientific">Moorena producens (strain JHB)</name>
    <dbReference type="NCBI Taxonomy" id="1454205"/>
    <lineage>
        <taxon>Bacteria</taxon>
        <taxon>Bacillati</taxon>
        <taxon>Cyanobacteriota</taxon>
        <taxon>Cyanophyceae</taxon>
        <taxon>Coleofasciculales</taxon>
        <taxon>Coleofasciculaceae</taxon>
        <taxon>Moorena</taxon>
    </lineage>
</organism>
<accession>A0A9Q9SS78</accession>
<dbReference type="AlphaFoldDB" id="A0A9Q9SS78"/>
<dbReference type="EMBL" id="CP017708">
    <property type="protein sequence ID" value="WAN68685.1"/>
    <property type="molecule type" value="Genomic_DNA"/>
</dbReference>